<feature type="transmembrane region" description="Helical" evidence="1">
    <location>
        <begin position="81"/>
        <end position="101"/>
    </location>
</feature>
<dbReference type="InterPro" id="IPR025440">
    <property type="entry name" value="DUF4306"/>
</dbReference>
<dbReference type="AlphaFoldDB" id="A0A544TPQ4"/>
<evidence type="ECO:0000313" key="3">
    <source>
        <dbReference type="Proteomes" id="UP000316626"/>
    </source>
</evidence>
<sequence>MDSIGGGKMTFNIFIQSCIALMFLVFSTVASWYEGSKILHLPWEWKYTAIFSKVVNGPVEKASDILPIDHFVYAAKFAPTFPIIMLLSSTYLLILVGYILFKHNDKKFSYFLSSIGVLFLVLSGFVSNSPTIGLKYFFTIFLFIGIISIVIALIRIFQYMTKDQINKGSINNY</sequence>
<dbReference type="OrthoDB" id="2721142at2"/>
<keyword evidence="1" id="KW-1133">Transmembrane helix</keyword>
<feature type="transmembrane region" description="Helical" evidence="1">
    <location>
        <begin position="108"/>
        <end position="127"/>
    </location>
</feature>
<dbReference type="Pfam" id="PF14154">
    <property type="entry name" value="DUF4306"/>
    <property type="match status" value="1"/>
</dbReference>
<dbReference type="Proteomes" id="UP000316626">
    <property type="component" value="Unassembled WGS sequence"/>
</dbReference>
<feature type="transmembrane region" description="Helical" evidence="1">
    <location>
        <begin position="12"/>
        <end position="33"/>
    </location>
</feature>
<name>A0A544TPQ4_9BACI</name>
<protein>
    <submittedName>
        <fullName evidence="2">DUF4306 domain-containing protein</fullName>
    </submittedName>
</protein>
<reference evidence="2 3" key="1">
    <citation type="submission" date="2019-06" db="EMBL/GenBank/DDBJ databases">
        <title>Psychrobacillus vulpis sp. nov., a new species isolated from feces of a red fox that inhabits in The Tablas de Daimiel Natural Park, Albacete, Spain.</title>
        <authorList>
            <person name="Rodriguez M."/>
            <person name="Reina J.C."/>
            <person name="Bejar V."/>
            <person name="Llamas I."/>
        </authorList>
    </citation>
    <scope>NUCLEOTIDE SEQUENCE [LARGE SCALE GENOMIC DNA]</scope>
    <source>
        <strain evidence="2 3">Z8</strain>
    </source>
</reference>
<comment type="caution">
    <text evidence="2">The sequence shown here is derived from an EMBL/GenBank/DDBJ whole genome shotgun (WGS) entry which is preliminary data.</text>
</comment>
<keyword evidence="1" id="KW-0812">Transmembrane</keyword>
<organism evidence="2 3">
    <name type="scientific">Psychrobacillus vulpis</name>
    <dbReference type="NCBI Taxonomy" id="2325572"/>
    <lineage>
        <taxon>Bacteria</taxon>
        <taxon>Bacillati</taxon>
        <taxon>Bacillota</taxon>
        <taxon>Bacilli</taxon>
        <taxon>Bacillales</taxon>
        <taxon>Bacillaceae</taxon>
        <taxon>Psychrobacillus</taxon>
    </lineage>
</organism>
<dbReference type="EMBL" id="VDGI01000013">
    <property type="protein sequence ID" value="TQR19426.1"/>
    <property type="molecule type" value="Genomic_DNA"/>
</dbReference>
<gene>
    <name evidence="2" type="ORF">FG384_12300</name>
</gene>
<proteinExistence type="predicted"/>
<accession>A0A544TPQ4</accession>
<feature type="transmembrane region" description="Helical" evidence="1">
    <location>
        <begin position="133"/>
        <end position="157"/>
    </location>
</feature>
<keyword evidence="1" id="KW-0472">Membrane</keyword>
<keyword evidence="3" id="KW-1185">Reference proteome</keyword>
<evidence type="ECO:0000313" key="2">
    <source>
        <dbReference type="EMBL" id="TQR19426.1"/>
    </source>
</evidence>
<evidence type="ECO:0000256" key="1">
    <source>
        <dbReference type="SAM" id="Phobius"/>
    </source>
</evidence>